<name>A0ABU1W6H8_9GAMM</name>
<keyword evidence="1" id="KW-1133">Transmembrane helix</keyword>
<evidence type="ECO:0000256" key="1">
    <source>
        <dbReference type="SAM" id="Phobius"/>
    </source>
</evidence>
<feature type="transmembrane region" description="Helical" evidence="1">
    <location>
        <begin position="191"/>
        <end position="208"/>
    </location>
</feature>
<keyword evidence="3" id="KW-1185">Reference proteome</keyword>
<evidence type="ECO:0000313" key="2">
    <source>
        <dbReference type="EMBL" id="MDR7133193.1"/>
    </source>
</evidence>
<dbReference type="EMBL" id="JAVDVY010000001">
    <property type="protein sequence ID" value="MDR7133193.1"/>
    <property type="molecule type" value="Genomic_DNA"/>
</dbReference>
<protein>
    <recommendedName>
        <fullName evidence="4">DUF4239 domain-containing protein</fullName>
    </recommendedName>
</protein>
<dbReference type="RefSeq" id="WP_310057541.1">
    <property type="nucleotide sequence ID" value="NZ_JAVDVY010000001.1"/>
</dbReference>
<organism evidence="2 3">
    <name type="scientific">Lysobacter niastensis</name>
    <dbReference type="NCBI Taxonomy" id="380629"/>
    <lineage>
        <taxon>Bacteria</taxon>
        <taxon>Pseudomonadati</taxon>
        <taxon>Pseudomonadota</taxon>
        <taxon>Gammaproteobacteria</taxon>
        <taxon>Lysobacterales</taxon>
        <taxon>Lysobacteraceae</taxon>
        <taxon>Lysobacter</taxon>
    </lineage>
</organism>
<keyword evidence="1" id="KW-0472">Membrane</keyword>
<keyword evidence="1" id="KW-0812">Transmembrane</keyword>
<dbReference type="Pfam" id="PF14023">
    <property type="entry name" value="Bestrophin-like"/>
    <property type="match status" value="1"/>
</dbReference>
<accession>A0ABU1W6H8</accession>
<evidence type="ECO:0008006" key="4">
    <source>
        <dbReference type="Google" id="ProtNLM"/>
    </source>
</evidence>
<feature type="transmembrane region" description="Helical" evidence="1">
    <location>
        <begin position="220"/>
        <end position="238"/>
    </location>
</feature>
<gene>
    <name evidence="2" type="ORF">J2X06_000377</name>
</gene>
<evidence type="ECO:0000313" key="3">
    <source>
        <dbReference type="Proteomes" id="UP001251524"/>
    </source>
</evidence>
<feature type="transmembrane region" description="Helical" evidence="1">
    <location>
        <begin position="12"/>
        <end position="30"/>
    </location>
</feature>
<comment type="caution">
    <text evidence="2">The sequence shown here is derived from an EMBL/GenBank/DDBJ whole genome shotgun (WGS) entry which is preliminary data.</text>
</comment>
<dbReference type="InterPro" id="IPR025333">
    <property type="entry name" value="DUF4239"/>
</dbReference>
<dbReference type="Proteomes" id="UP001251524">
    <property type="component" value="Unassembled WGS sequence"/>
</dbReference>
<sequence length="263" mass="28933">MAAMSFDSLPIWAFFLGTILIVMASIEVGYHLGTVAHKSEDEKESPVSGVSGAILALTAFMLAFTFGIVSDRYDARKGLVREDANALRTTYLRAAFLPEPDRTETRRLLKQYLDLRLAFARGDRVDPEQLRATQIQTSRIQGRLWDIAVAHGGRDLNSDVAALYIESLNEVFTIHATRIAVGVQARIPMEIWLVLYGLVILGMMSIGYHTGIAGSKRSNAGFILALSFAMVIVVIASLDRPGAYVRVSQQPLADLRAFMAADR</sequence>
<feature type="transmembrane region" description="Helical" evidence="1">
    <location>
        <begin position="50"/>
        <end position="69"/>
    </location>
</feature>
<proteinExistence type="predicted"/>
<reference evidence="2 3" key="1">
    <citation type="submission" date="2023-07" db="EMBL/GenBank/DDBJ databases">
        <title>Sorghum-associated microbial communities from plants grown in Nebraska, USA.</title>
        <authorList>
            <person name="Schachtman D."/>
        </authorList>
    </citation>
    <scope>NUCLEOTIDE SEQUENCE [LARGE SCALE GENOMIC DNA]</scope>
    <source>
        <strain evidence="2 3">BE198</strain>
    </source>
</reference>